<name>A0ABQ3ZVI3_9ACTN</name>
<protein>
    <recommendedName>
        <fullName evidence="3">Transcriptional regulator</fullName>
    </recommendedName>
</protein>
<evidence type="ECO:0000313" key="1">
    <source>
        <dbReference type="EMBL" id="GIE22177.1"/>
    </source>
</evidence>
<keyword evidence="2" id="KW-1185">Reference proteome</keyword>
<accession>A0ABQ3ZVI3</accession>
<evidence type="ECO:0008006" key="3">
    <source>
        <dbReference type="Google" id="ProtNLM"/>
    </source>
</evidence>
<dbReference type="RefSeq" id="WP_203839273.1">
    <property type="nucleotide sequence ID" value="NZ_BAAATV010000002.1"/>
</dbReference>
<comment type="caution">
    <text evidence="1">The sequence shown here is derived from an EMBL/GenBank/DDBJ whole genome shotgun (WGS) entry which is preliminary data.</text>
</comment>
<evidence type="ECO:0000313" key="2">
    <source>
        <dbReference type="Proteomes" id="UP000603200"/>
    </source>
</evidence>
<dbReference type="Proteomes" id="UP000603200">
    <property type="component" value="Unassembled WGS sequence"/>
</dbReference>
<organism evidence="1 2">
    <name type="scientific">Winogradskya humida</name>
    <dbReference type="NCBI Taxonomy" id="113566"/>
    <lineage>
        <taxon>Bacteria</taxon>
        <taxon>Bacillati</taxon>
        <taxon>Actinomycetota</taxon>
        <taxon>Actinomycetes</taxon>
        <taxon>Micromonosporales</taxon>
        <taxon>Micromonosporaceae</taxon>
        <taxon>Winogradskya</taxon>
    </lineage>
</organism>
<proteinExistence type="predicted"/>
<dbReference type="EMBL" id="BOMN01000067">
    <property type="protein sequence ID" value="GIE22177.1"/>
    <property type="molecule type" value="Genomic_DNA"/>
</dbReference>
<gene>
    <name evidence="1" type="ORF">Ahu01nite_052790</name>
</gene>
<reference evidence="1 2" key="1">
    <citation type="submission" date="2021-01" db="EMBL/GenBank/DDBJ databases">
        <title>Whole genome shotgun sequence of Actinoplanes humidus NBRC 14915.</title>
        <authorList>
            <person name="Komaki H."/>
            <person name="Tamura T."/>
        </authorList>
    </citation>
    <scope>NUCLEOTIDE SEQUENCE [LARGE SCALE GENOMIC DNA]</scope>
    <source>
        <strain evidence="1 2">NBRC 14915</strain>
    </source>
</reference>
<sequence>MEAAALPSRFAEVHRRIPSSWQELRGPAAGVVHLPNRLCWSGPADFDVTDAGQRLTLYTTLLDCGQLGDVVEHINPDLLEQDWPKIRRLTARQLVHLWEQRLLPLAMT</sequence>